<organism evidence="5">
    <name type="scientific">Rhipicephalus zambeziensis</name>
    <dbReference type="NCBI Taxonomy" id="60191"/>
    <lineage>
        <taxon>Eukaryota</taxon>
        <taxon>Metazoa</taxon>
        <taxon>Ecdysozoa</taxon>
        <taxon>Arthropoda</taxon>
        <taxon>Chelicerata</taxon>
        <taxon>Arachnida</taxon>
        <taxon>Acari</taxon>
        <taxon>Parasitiformes</taxon>
        <taxon>Ixodida</taxon>
        <taxon>Ixodoidea</taxon>
        <taxon>Ixodidae</taxon>
        <taxon>Rhipicephalinae</taxon>
        <taxon>Rhipicephalus</taxon>
        <taxon>Rhipicephalus</taxon>
    </lineage>
</organism>
<keyword evidence="2" id="KW-0964">Secreted</keyword>
<comment type="subcellular location">
    <subcellularLocation>
        <location evidence="1">Secreted</location>
    </subcellularLocation>
</comment>
<evidence type="ECO:0000256" key="2">
    <source>
        <dbReference type="ARBA" id="ARBA00022525"/>
    </source>
</evidence>
<sequence length="122" mass="14108">MHALLAHVISVIMVVFVMPDLSEEAVGVQEVRMHHESCHYRRHRIEDGKSLALAKPCLRLTCESLNASYANVFIAGCGAVEMDQEDSKRCKIRKPRWRRPYPDCCPKIVCRRIRRKDDMKAE</sequence>
<feature type="domain" description="Single" evidence="4">
    <location>
        <begin position="38"/>
        <end position="110"/>
    </location>
</feature>
<dbReference type="AlphaFoldDB" id="A0A224Y1A3"/>
<reference evidence="5" key="1">
    <citation type="journal article" date="2017" name="Parasit. Vectors">
        <title>Sialotranscriptomics of Rhipicephalus zambeziensis reveals intricate expression profiles of secretory proteins and suggests tight temporal transcriptional regulation during blood-feeding.</title>
        <authorList>
            <person name="de Castro M.H."/>
            <person name="de Klerk D."/>
            <person name="Pienaar R."/>
            <person name="Rees D.J.G."/>
            <person name="Mans B.J."/>
        </authorList>
    </citation>
    <scope>NUCLEOTIDE SEQUENCE</scope>
    <source>
        <tissue evidence="5">Salivary glands</tissue>
    </source>
</reference>
<name>A0A224Y1A3_9ACAR</name>
<feature type="signal peptide" evidence="3">
    <location>
        <begin position="1"/>
        <end position="19"/>
    </location>
</feature>
<evidence type="ECO:0000259" key="4">
    <source>
        <dbReference type="SMART" id="SM01318"/>
    </source>
</evidence>
<keyword evidence="3" id="KW-0732">Signal</keyword>
<dbReference type="SMART" id="SM01318">
    <property type="entry name" value="SVWC"/>
    <property type="match status" value="1"/>
</dbReference>
<dbReference type="InterPro" id="IPR029277">
    <property type="entry name" value="SVWC_dom"/>
</dbReference>
<evidence type="ECO:0000313" key="5">
    <source>
        <dbReference type="EMBL" id="MAA11366.1"/>
    </source>
</evidence>
<dbReference type="Pfam" id="PF15430">
    <property type="entry name" value="SVWC"/>
    <property type="match status" value="1"/>
</dbReference>
<accession>A0A224Y1A3</accession>
<feature type="chain" id="PRO_5013257009" evidence="3">
    <location>
        <begin position="20"/>
        <end position="122"/>
    </location>
</feature>
<proteinExistence type="predicted"/>
<evidence type="ECO:0000256" key="1">
    <source>
        <dbReference type="ARBA" id="ARBA00004613"/>
    </source>
</evidence>
<dbReference type="GO" id="GO:0005576">
    <property type="term" value="C:extracellular region"/>
    <property type="evidence" value="ECO:0007669"/>
    <property type="project" value="UniProtKB-SubCell"/>
</dbReference>
<dbReference type="EMBL" id="GFPF01000220">
    <property type="protein sequence ID" value="MAA11366.1"/>
    <property type="molecule type" value="Transcribed_RNA"/>
</dbReference>
<evidence type="ECO:0000256" key="3">
    <source>
        <dbReference type="SAM" id="SignalP"/>
    </source>
</evidence>
<protein>
    <submittedName>
        <fullName evidence="5">8.9 kDa family member</fullName>
    </submittedName>
</protein>